<dbReference type="EMBL" id="LR134492">
    <property type="protein sequence ID" value="VEI69619.1"/>
    <property type="molecule type" value="Genomic_DNA"/>
</dbReference>
<proteinExistence type="predicted"/>
<gene>
    <name evidence="1" type="ORF">NCTC13193_02722</name>
</gene>
<evidence type="ECO:0000313" key="1">
    <source>
        <dbReference type="EMBL" id="VEI69619.1"/>
    </source>
</evidence>
<organism evidence="1 2">
    <name type="scientific">Serratia fonticola</name>
    <dbReference type="NCBI Taxonomy" id="47917"/>
    <lineage>
        <taxon>Bacteria</taxon>
        <taxon>Pseudomonadati</taxon>
        <taxon>Pseudomonadota</taxon>
        <taxon>Gammaproteobacteria</taxon>
        <taxon>Enterobacterales</taxon>
        <taxon>Yersiniaceae</taxon>
        <taxon>Serratia</taxon>
    </lineage>
</organism>
<dbReference type="Proteomes" id="UP000270487">
    <property type="component" value="Chromosome"/>
</dbReference>
<reference evidence="1 2" key="1">
    <citation type="submission" date="2018-12" db="EMBL/GenBank/DDBJ databases">
        <authorList>
            <consortium name="Pathogen Informatics"/>
        </authorList>
    </citation>
    <scope>NUCLEOTIDE SEQUENCE [LARGE SCALE GENOMIC DNA]</scope>
    <source>
        <strain evidence="1 2">NCTC13193</strain>
    </source>
</reference>
<protein>
    <submittedName>
        <fullName evidence="1">Uncharacterized protein</fullName>
    </submittedName>
</protein>
<accession>A0A448SPI8</accession>
<evidence type="ECO:0000313" key="2">
    <source>
        <dbReference type="Proteomes" id="UP000270487"/>
    </source>
</evidence>
<name>A0A448SPI8_SERFO</name>
<dbReference type="AlphaFoldDB" id="A0A448SPI8"/>
<sequence>MLFPSIIIIIIASMTGSASRCFPNHSMTQSFP</sequence>